<dbReference type="InterPro" id="IPR003439">
    <property type="entry name" value="ABC_transporter-like_ATP-bd"/>
</dbReference>
<dbReference type="Pfam" id="PF08352">
    <property type="entry name" value="oligo_HPY"/>
    <property type="match status" value="2"/>
</dbReference>
<comment type="similarity">
    <text evidence="2">Belongs to the ABC transporter superfamily.</text>
</comment>
<evidence type="ECO:0000259" key="8">
    <source>
        <dbReference type="PROSITE" id="PS50893"/>
    </source>
</evidence>
<protein>
    <submittedName>
        <fullName evidence="9">ABC transporter ATP-binding protein</fullName>
    </submittedName>
</protein>
<evidence type="ECO:0000256" key="1">
    <source>
        <dbReference type="ARBA" id="ARBA00004417"/>
    </source>
</evidence>
<evidence type="ECO:0000313" key="9">
    <source>
        <dbReference type="EMBL" id="PDQ22828.1"/>
    </source>
</evidence>
<name>A0A2A6FMY3_9HYPH</name>
<dbReference type="InterPro" id="IPR027417">
    <property type="entry name" value="P-loop_NTPase"/>
</dbReference>
<keyword evidence="10" id="KW-1185">Reference proteome</keyword>
<evidence type="ECO:0000256" key="3">
    <source>
        <dbReference type="ARBA" id="ARBA00022448"/>
    </source>
</evidence>
<dbReference type="RefSeq" id="WP_097571699.1">
    <property type="nucleotide sequence ID" value="NZ_NWQG01000007.1"/>
</dbReference>
<sequence length="582" mass="62642">MIPLLSVSGLSVGFGRTPQANEVVRGVSFELADGETLAIVGESGSGKSVTALSINRLVDFGGGRITGGSIKLKRADGSVLDLTAASEPQLTKIRGAEIGMIFQEPMTSLNPVLTIGTQIEESFRLHRGLTGRQATAAAKEALDRVRIPDAARRLKYTPNQLSGGMLQRVMIATALACNPRLLIADEPTTALDVTVQAQIMALLAELKRETGMSMIFITHDIGLVAGIADKIMVMQGGVAVEQGELNQILDQPRHAYTRHLLQDVPHFASGRATRSDGRRDKALDTEPALKVNDLVVRFPVKSGFFGRATGAVHAVDGVDFDLMPGETLAIVGESGSGKSTTARAVLGLVRSTRGSFSASVRKATAGQSALPIQMVFQNPYASLNPRLTIESILAEPMIATGGRLGSAARAKMATLLKRVGLPENSLERYPHEFSGGQRQRLCIARALMLNPSVVVLDEAVSALDVSVQARVLELLVDLQREFGLAYLFISHDMAVVERIAHRIAVIYAGQIVEIGDARSVLSAPKHAYTKKLIAAVPAIDRRRERFELDTRQVPSLVRPLGFEPAPARWEQFGVDHRVRVEA</sequence>
<feature type="domain" description="ABC transporter" evidence="8">
    <location>
        <begin position="7"/>
        <end position="261"/>
    </location>
</feature>
<comment type="caution">
    <text evidence="9">The sequence shown here is derived from an EMBL/GenBank/DDBJ whole genome shotgun (WGS) entry which is preliminary data.</text>
</comment>
<evidence type="ECO:0000256" key="4">
    <source>
        <dbReference type="ARBA" id="ARBA00022475"/>
    </source>
</evidence>
<accession>A0A2A6FMY3</accession>
<dbReference type="NCBIfam" id="NF007739">
    <property type="entry name" value="PRK10419.1"/>
    <property type="match status" value="2"/>
</dbReference>
<dbReference type="AlphaFoldDB" id="A0A2A6FMY3"/>
<dbReference type="PROSITE" id="PS50893">
    <property type="entry name" value="ABC_TRANSPORTER_2"/>
    <property type="match status" value="2"/>
</dbReference>
<dbReference type="GO" id="GO:0016887">
    <property type="term" value="F:ATP hydrolysis activity"/>
    <property type="evidence" value="ECO:0007669"/>
    <property type="project" value="InterPro"/>
</dbReference>
<evidence type="ECO:0000256" key="2">
    <source>
        <dbReference type="ARBA" id="ARBA00005417"/>
    </source>
</evidence>
<dbReference type="FunFam" id="3.40.50.300:FF:000016">
    <property type="entry name" value="Oligopeptide ABC transporter ATP-binding component"/>
    <property type="match status" value="1"/>
</dbReference>
<dbReference type="SMART" id="SM00382">
    <property type="entry name" value="AAA"/>
    <property type="match status" value="2"/>
</dbReference>
<keyword evidence="6 9" id="KW-0067">ATP-binding</keyword>
<dbReference type="Pfam" id="PF00005">
    <property type="entry name" value="ABC_tran"/>
    <property type="match status" value="2"/>
</dbReference>
<keyword evidence="5" id="KW-0547">Nucleotide-binding</keyword>
<feature type="domain" description="ABC transporter" evidence="8">
    <location>
        <begin position="289"/>
        <end position="533"/>
    </location>
</feature>
<organism evidence="9 10">
    <name type="scientific">Mesorhizobium sanjuanii</name>
    <dbReference type="NCBI Taxonomy" id="2037900"/>
    <lineage>
        <taxon>Bacteria</taxon>
        <taxon>Pseudomonadati</taxon>
        <taxon>Pseudomonadota</taxon>
        <taxon>Alphaproteobacteria</taxon>
        <taxon>Hyphomicrobiales</taxon>
        <taxon>Phyllobacteriaceae</taxon>
        <taxon>Mesorhizobium</taxon>
    </lineage>
</organism>
<dbReference type="Gene3D" id="3.40.50.300">
    <property type="entry name" value="P-loop containing nucleotide triphosphate hydrolases"/>
    <property type="match status" value="2"/>
</dbReference>
<dbReference type="PROSITE" id="PS00211">
    <property type="entry name" value="ABC_TRANSPORTER_1"/>
    <property type="match status" value="2"/>
</dbReference>
<dbReference type="GO" id="GO:0005524">
    <property type="term" value="F:ATP binding"/>
    <property type="evidence" value="ECO:0007669"/>
    <property type="project" value="UniProtKB-KW"/>
</dbReference>
<dbReference type="SUPFAM" id="SSF52540">
    <property type="entry name" value="P-loop containing nucleoside triphosphate hydrolases"/>
    <property type="match status" value="2"/>
</dbReference>
<dbReference type="InterPro" id="IPR050388">
    <property type="entry name" value="ABC_Ni/Peptide_Import"/>
</dbReference>
<comment type="subcellular location">
    <subcellularLocation>
        <location evidence="1">Cell inner membrane</location>
        <topology evidence="1">Peripheral membrane protein</topology>
    </subcellularLocation>
</comment>
<dbReference type="PANTHER" id="PTHR43297">
    <property type="entry name" value="OLIGOPEPTIDE TRANSPORT ATP-BINDING PROTEIN APPD"/>
    <property type="match status" value="1"/>
</dbReference>
<dbReference type="GO" id="GO:0015833">
    <property type="term" value="P:peptide transport"/>
    <property type="evidence" value="ECO:0007669"/>
    <property type="project" value="InterPro"/>
</dbReference>
<dbReference type="NCBIfam" id="NF008453">
    <property type="entry name" value="PRK11308.1"/>
    <property type="match status" value="2"/>
</dbReference>
<evidence type="ECO:0000256" key="6">
    <source>
        <dbReference type="ARBA" id="ARBA00022840"/>
    </source>
</evidence>
<dbReference type="InterPro" id="IPR003593">
    <property type="entry name" value="AAA+_ATPase"/>
</dbReference>
<dbReference type="EMBL" id="NWQG01000007">
    <property type="protein sequence ID" value="PDQ22828.1"/>
    <property type="molecule type" value="Genomic_DNA"/>
</dbReference>
<keyword evidence="3" id="KW-0813">Transport</keyword>
<keyword evidence="4" id="KW-1003">Cell membrane</keyword>
<evidence type="ECO:0000256" key="7">
    <source>
        <dbReference type="ARBA" id="ARBA00023136"/>
    </source>
</evidence>
<evidence type="ECO:0000256" key="5">
    <source>
        <dbReference type="ARBA" id="ARBA00022741"/>
    </source>
</evidence>
<dbReference type="InterPro" id="IPR017871">
    <property type="entry name" value="ABC_transporter-like_CS"/>
</dbReference>
<gene>
    <name evidence="9" type="ORF">CN311_01645</name>
</gene>
<dbReference type="GO" id="GO:0055085">
    <property type="term" value="P:transmembrane transport"/>
    <property type="evidence" value="ECO:0007669"/>
    <property type="project" value="UniProtKB-ARBA"/>
</dbReference>
<dbReference type="InterPro" id="IPR013563">
    <property type="entry name" value="Oligopep_ABC_C"/>
</dbReference>
<reference evidence="9 10" key="1">
    <citation type="submission" date="2017-09" db="EMBL/GenBank/DDBJ databases">
        <title>Mesorhizobum sanjuanii sp. nov. isolated from nodules of Lotus tenuis in saline-alkaline lowlands of Flooding Pampa.</title>
        <authorList>
            <person name="Sannazzaro A.I."/>
            <person name="Torres Tejerizo G.A."/>
            <person name="Fontana F."/>
            <person name="Cumpa Velazquez L.M."/>
            <person name="Hansen L."/>
            <person name="Pistorio M."/>
            <person name="Estrella M.J."/>
        </authorList>
    </citation>
    <scope>NUCLEOTIDE SEQUENCE [LARGE SCALE GENOMIC DNA]</scope>
    <source>
        <strain evidence="9 10">BSA136</strain>
    </source>
</reference>
<evidence type="ECO:0000313" key="10">
    <source>
        <dbReference type="Proteomes" id="UP000219182"/>
    </source>
</evidence>
<dbReference type="GO" id="GO:0005886">
    <property type="term" value="C:plasma membrane"/>
    <property type="evidence" value="ECO:0007669"/>
    <property type="project" value="UniProtKB-SubCell"/>
</dbReference>
<keyword evidence="7" id="KW-0472">Membrane</keyword>
<proteinExistence type="inferred from homology"/>
<dbReference type="Proteomes" id="UP000219182">
    <property type="component" value="Unassembled WGS sequence"/>
</dbReference>
<dbReference type="PANTHER" id="PTHR43297:SF2">
    <property type="entry name" value="DIPEPTIDE TRANSPORT ATP-BINDING PROTEIN DPPD"/>
    <property type="match status" value="1"/>
</dbReference>
<dbReference type="CDD" id="cd03257">
    <property type="entry name" value="ABC_NikE_OppD_transporters"/>
    <property type="match status" value="2"/>
</dbReference>